<dbReference type="CDD" id="cd04301">
    <property type="entry name" value="NAT_SF"/>
    <property type="match status" value="1"/>
</dbReference>
<feature type="domain" description="N-acetyltransferase" evidence="3">
    <location>
        <begin position="3"/>
        <end position="147"/>
    </location>
</feature>
<name>A0A4P8EJ85_9RHOB</name>
<dbReference type="PROSITE" id="PS51186">
    <property type="entry name" value="GNAT"/>
    <property type="match status" value="1"/>
</dbReference>
<dbReference type="GO" id="GO:0008080">
    <property type="term" value="F:N-acetyltransferase activity"/>
    <property type="evidence" value="ECO:0007669"/>
    <property type="project" value="TreeGrafter"/>
</dbReference>
<gene>
    <name evidence="4" type="ORF">EOK75_13180</name>
</gene>
<dbReference type="InterPro" id="IPR051016">
    <property type="entry name" value="Diverse_Substrate_AcTransf"/>
</dbReference>
<reference evidence="4 5" key="1">
    <citation type="submission" date="2019-05" db="EMBL/GenBank/DDBJ databases">
        <title>Pseudorhodobacter turbinis sp. nov., isolated from the gut of the Korean turban shell.</title>
        <authorList>
            <person name="Jeong Y.-S."/>
            <person name="Kang W.-R."/>
            <person name="Bae J.-W."/>
        </authorList>
    </citation>
    <scope>NUCLEOTIDE SEQUENCE [LARGE SCALE GENOMIC DNA]</scope>
    <source>
        <strain evidence="4 5">S12M18</strain>
        <plasmid evidence="4 5">unnamed1</plasmid>
    </source>
</reference>
<keyword evidence="5" id="KW-1185">Reference proteome</keyword>
<evidence type="ECO:0000256" key="2">
    <source>
        <dbReference type="ARBA" id="ARBA00023315"/>
    </source>
</evidence>
<dbReference type="PANTHER" id="PTHR10545">
    <property type="entry name" value="DIAMINE N-ACETYLTRANSFERASE"/>
    <property type="match status" value="1"/>
</dbReference>
<dbReference type="EMBL" id="CP039965">
    <property type="protein sequence ID" value="QCO56765.1"/>
    <property type="molecule type" value="Genomic_DNA"/>
</dbReference>
<dbReference type="AlphaFoldDB" id="A0A4P8EJ85"/>
<evidence type="ECO:0000259" key="3">
    <source>
        <dbReference type="PROSITE" id="PS51186"/>
    </source>
</evidence>
<proteinExistence type="predicted"/>
<evidence type="ECO:0000256" key="1">
    <source>
        <dbReference type="ARBA" id="ARBA00022679"/>
    </source>
</evidence>
<dbReference type="InterPro" id="IPR016181">
    <property type="entry name" value="Acyl_CoA_acyltransferase"/>
</dbReference>
<dbReference type="KEGG" id="pseb:EOK75_13180"/>
<dbReference type="Gene3D" id="3.40.630.30">
    <property type="match status" value="1"/>
</dbReference>
<dbReference type="Pfam" id="PF00583">
    <property type="entry name" value="Acetyltransf_1"/>
    <property type="match status" value="1"/>
</dbReference>
<protein>
    <submittedName>
        <fullName evidence="4">GNAT family N-acetyltransferase</fullName>
    </submittedName>
</protein>
<dbReference type="SUPFAM" id="SSF55729">
    <property type="entry name" value="Acyl-CoA N-acyltransferases (Nat)"/>
    <property type="match status" value="1"/>
</dbReference>
<evidence type="ECO:0000313" key="5">
    <source>
        <dbReference type="Proteomes" id="UP000298631"/>
    </source>
</evidence>
<dbReference type="OrthoDB" id="9805924at2"/>
<keyword evidence="4" id="KW-0614">Plasmid</keyword>
<dbReference type="InterPro" id="IPR000182">
    <property type="entry name" value="GNAT_dom"/>
</dbReference>
<sequence length="147" mass="16925">MTLFIRDIAPEDETLWRKLWAEYLAFYAVTLAPEVTDQTWARLVDPQAVLRGRVAVLDGAVMGFALHHHHMSTWAAAPDCYLEDLFLTDAARGHGIGRALMDDLIKICHENGYSRLYWHTDEGNARARKLYDSYTAYDGHVRYRIKL</sequence>
<dbReference type="PANTHER" id="PTHR10545:SF42">
    <property type="entry name" value="ACETYLTRANSFERASE"/>
    <property type="match status" value="1"/>
</dbReference>
<keyword evidence="2" id="KW-0012">Acyltransferase</keyword>
<geneLocation type="plasmid" evidence="4 5">
    <name>unnamed1</name>
</geneLocation>
<organism evidence="4 5">
    <name type="scientific">Pseudorhodobacter turbinis</name>
    <dbReference type="NCBI Taxonomy" id="2500533"/>
    <lineage>
        <taxon>Bacteria</taxon>
        <taxon>Pseudomonadati</taxon>
        <taxon>Pseudomonadota</taxon>
        <taxon>Alphaproteobacteria</taxon>
        <taxon>Rhodobacterales</taxon>
        <taxon>Paracoccaceae</taxon>
        <taxon>Pseudorhodobacter</taxon>
    </lineage>
</organism>
<dbReference type="RefSeq" id="WP_137194543.1">
    <property type="nucleotide sequence ID" value="NZ_CP039965.1"/>
</dbReference>
<evidence type="ECO:0000313" key="4">
    <source>
        <dbReference type="EMBL" id="QCO56765.1"/>
    </source>
</evidence>
<keyword evidence="1 4" id="KW-0808">Transferase</keyword>
<accession>A0A4P8EJ85</accession>
<dbReference type="Proteomes" id="UP000298631">
    <property type="component" value="Plasmid unnamed1"/>
</dbReference>